<feature type="region of interest" description="Disordered" evidence="10">
    <location>
        <begin position="44"/>
        <end position="132"/>
    </location>
</feature>
<evidence type="ECO:0000313" key="12">
    <source>
        <dbReference type="Proteomes" id="UP001499942"/>
    </source>
</evidence>
<dbReference type="EC" id="3.2.1.-" evidence="9"/>
<keyword evidence="2 9" id="KW-0378">Hydrolase</keyword>
<keyword evidence="3 9" id="KW-0136">Cellulose degradation</keyword>
<evidence type="ECO:0000256" key="5">
    <source>
        <dbReference type="ARBA" id="ARBA00023277"/>
    </source>
</evidence>
<dbReference type="Pfam" id="PF01341">
    <property type="entry name" value="Glyco_hydro_6"/>
    <property type="match status" value="1"/>
</dbReference>
<dbReference type="PROSITE" id="PS00656">
    <property type="entry name" value="GLYCOSYL_HYDROL_F6_2"/>
    <property type="match status" value="1"/>
</dbReference>
<feature type="region of interest" description="Disordered" evidence="10">
    <location>
        <begin position="351"/>
        <end position="372"/>
    </location>
</feature>
<evidence type="ECO:0000313" key="11">
    <source>
        <dbReference type="EMBL" id="GAA2513062.1"/>
    </source>
</evidence>
<dbReference type="PANTHER" id="PTHR34876:SF4">
    <property type="entry name" value="1,4-BETA-D-GLUCAN CELLOBIOHYDROLASE C-RELATED"/>
    <property type="match status" value="1"/>
</dbReference>
<reference evidence="11 12" key="1">
    <citation type="journal article" date="2019" name="Int. J. Syst. Evol. Microbiol.">
        <title>The Global Catalogue of Microorganisms (GCM) 10K type strain sequencing project: providing services to taxonomists for standard genome sequencing and annotation.</title>
        <authorList>
            <consortium name="The Broad Institute Genomics Platform"/>
            <consortium name="The Broad Institute Genome Sequencing Center for Infectious Disease"/>
            <person name="Wu L."/>
            <person name="Ma J."/>
        </authorList>
    </citation>
    <scope>NUCLEOTIDE SEQUENCE [LARGE SCALE GENOMIC DNA]</scope>
    <source>
        <strain evidence="11 12">JCM 5062</strain>
    </source>
</reference>
<evidence type="ECO:0000256" key="9">
    <source>
        <dbReference type="RuleBase" id="RU361186"/>
    </source>
</evidence>
<evidence type="ECO:0000256" key="8">
    <source>
        <dbReference type="PROSITE-ProRule" id="PRU10057"/>
    </source>
</evidence>
<dbReference type="SUPFAM" id="SSF51989">
    <property type="entry name" value="Glycosyl hydrolases family 6, cellulases"/>
    <property type="match status" value="1"/>
</dbReference>
<gene>
    <name evidence="11" type="ORF">GCM10010393_52540</name>
</gene>
<feature type="compositionally biased region" description="Basic and acidic residues" evidence="10">
    <location>
        <begin position="8"/>
        <end position="19"/>
    </location>
</feature>
<dbReference type="EMBL" id="BAAASR010000032">
    <property type="protein sequence ID" value="GAA2513062.1"/>
    <property type="molecule type" value="Genomic_DNA"/>
</dbReference>
<dbReference type="RefSeq" id="WP_425575768.1">
    <property type="nucleotide sequence ID" value="NZ_BAAASR010000032.1"/>
</dbReference>
<keyword evidence="12" id="KW-1185">Reference proteome</keyword>
<keyword evidence="6 9" id="KW-0326">Glycosidase</keyword>
<comment type="caution">
    <text evidence="11">The sequence shown here is derived from an EMBL/GenBank/DDBJ whole genome shotgun (WGS) entry which is preliminary data.</text>
</comment>
<protein>
    <recommendedName>
        <fullName evidence="9">Glucanase</fullName>
        <ecNumber evidence="9">3.2.1.-</ecNumber>
    </recommendedName>
</protein>
<evidence type="ECO:0000256" key="2">
    <source>
        <dbReference type="ARBA" id="ARBA00022801"/>
    </source>
</evidence>
<accession>A0ABN3N221</accession>
<dbReference type="InterPro" id="IPR016288">
    <property type="entry name" value="Beta_cellobiohydrolase"/>
</dbReference>
<feature type="region of interest" description="Disordered" evidence="10">
    <location>
        <begin position="1"/>
        <end position="28"/>
    </location>
</feature>
<evidence type="ECO:0000256" key="6">
    <source>
        <dbReference type="ARBA" id="ARBA00023295"/>
    </source>
</evidence>
<keyword evidence="4" id="KW-1015">Disulfide bond</keyword>
<name>A0ABN3N221_9ACTN</name>
<evidence type="ECO:0000256" key="7">
    <source>
        <dbReference type="ARBA" id="ARBA00023326"/>
    </source>
</evidence>
<sequence length="413" mass="41948">MSGVRAQRRTERGRQAERRRAARRHAMATAASVVVAVGTVSGLLAATGGGNDTAGPRPEVSGSAPYVPSPPARPSPTATASASAPPSSSPSSSPSPPGTSAKPSAPPAPKPSVKKSEAPGAQAPRTVSASLYRHPRSQVLDWVRANPGDPRRAVIESRIADRPAAVWFAQYDPGAITGRVRAVTSAAAAAGRVPVLVPYAIPDRDCGGASRGGAPDLAAYDGWIRNFADGLGGGPVIVVLEPDSIALADCLSDGARAARYASLARAGKVLRAANPRAKVYFDAGHSGWHSAAKMAGALREAGAVTSGDGVFTNVSNFHTTAAEASYARRVLAGLGGPPHLGAVIDTSRNGNGAPAPGEWCDPAGRALGRTPTTRTGEARIDAYLWIKLPGESDGCSASAGEFSADYAYALATG</sequence>
<dbReference type="PRINTS" id="PR00733">
    <property type="entry name" value="GLHYDRLASE6"/>
</dbReference>
<organism evidence="11 12">
    <name type="scientific">Streptomyces gobitricini</name>
    <dbReference type="NCBI Taxonomy" id="68211"/>
    <lineage>
        <taxon>Bacteria</taxon>
        <taxon>Bacillati</taxon>
        <taxon>Actinomycetota</taxon>
        <taxon>Actinomycetes</taxon>
        <taxon>Kitasatosporales</taxon>
        <taxon>Streptomycetaceae</taxon>
        <taxon>Streptomyces</taxon>
    </lineage>
</organism>
<comment type="similarity">
    <text evidence="9">Belongs to the glycosyl hydrolase family 6.</text>
</comment>
<keyword evidence="7 9" id="KW-0624">Polysaccharide degradation</keyword>
<evidence type="ECO:0000256" key="1">
    <source>
        <dbReference type="ARBA" id="ARBA00022729"/>
    </source>
</evidence>
<feature type="active site" description="Proton donor" evidence="8">
    <location>
        <position position="243"/>
    </location>
</feature>
<proteinExistence type="inferred from homology"/>
<dbReference type="Proteomes" id="UP001499942">
    <property type="component" value="Unassembled WGS sequence"/>
</dbReference>
<evidence type="ECO:0000256" key="10">
    <source>
        <dbReference type="SAM" id="MobiDB-lite"/>
    </source>
</evidence>
<evidence type="ECO:0000256" key="4">
    <source>
        <dbReference type="ARBA" id="ARBA00023157"/>
    </source>
</evidence>
<dbReference type="PIRSF" id="PIRSF001100">
    <property type="entry name" value="Beta_cellobiohydrolase"/>
    <property type="match status" value="1"/>
</dbReference>
<dbReference type="PANTHER" id="PTHR34876">
    <property type="match status" value="1"/>
</dbReference>
<dbReference type="InterPro" id="IPR036434">
    <property type="entry name" value="Beta_cellobiohydrolase_sf"/>
</dbReference>
<feature type="compositionally biased region" description="Low complexity" evidence="10">
    <location>
        <begin position="75"/>
        <end position="103"/>
    </location>
</feature>
<keyword evidence="5 9" id="KW-0119">Carbohydrate metabolism</keyword>
<dbReference type="InterPro" id="IPR001524">
    <property type="entry name" value="Glyco_hydro_6_CS"/>
</dbReference>
<keyword evidence="1" id="KW-0732">Signal</keyword>
<evidence type="ECO:0000256" key="3">
    <source>
        <dbReference type="ARBA" id="ARBA00023001"/>
    </source>
</evidence>
<dbReference type="Gene3D" id="3.20.20.40">
    <property type="entry name" value="1, 4-beta cellobiohydrolase"/>
    <property type="match status" value="1"/>
</dbReference>